<protein>
    <submittedName>
        <fullName evidence="1">Endoribonuclease dicer homolog 3a</fullName>
    </submittedName>
</protein>
<dbReference type="Proteomes" id="UP000653305">
    <property type="component" value="Unassembled WGS sequence"/>
</dbReference>
<accession>A0A830CK38</accession>
<dbReference type="OrthoDB" id="6513042at2759"/>
<gene>
    <name evidence="1" type="ORF">PHJA_001906900</name>
</gene>
<proteinExistence type="predicted"/>
<dbReference type="EMBL" id="BMAC01000497">
    <property type="protein sequence ID" value="GFP97628.1"/>
    <property type="molecule type" value="Genomic_DNA"/>
</dbReference>
<evidence type="ECO:0000313" key="1">
    <source>
        <dbReference type="EMBL" id="GFP97628.1"/>
    </source>
</evidence>
<evidence type="ECO:0000313" key="2">
    <source>
        <dbReference type="Proteomes" id="UP000653305"/>
    </source>
</evidence>
<keyword evidence="2" id="KW-1185">Reference proteome</keyword>
<name>A0A830CK38_9LAMI</name>
<reference evidence="1" key="1">
    <citation type="submission" date="2020-07" db="EMBL/GenBank/DDBJ databases">
        <title>Ethylene signaling mediates host invasion by parasitic plants.</title>
        <authorList>
            <person name="Yoshida S."/>
        </authorList>
    </citation>
    <scope>NUCLEOTIDE SEQUENCE</scope>
    <source>
        <strain evidence="1">Okayama</strain>
    </source>
</reference>
<sequence length="87" mass="9966">MEDYYHKSTNRPKIFGMTAPQMIRKGIPSIKDSRVQGECCEVYKESVVQYGNFLQEVLSIIEGSHGMEIQKIALDILGTIFVKNWIL</sequence>
<dbReference type="AlphaFoldDB" id="A0A830CK38"/>
<organism evidence="1 2">
    <name type="scientific">Phtheirospermum japonicum</name>
    <dbReference type="NCBI Taxonomy" id="374723"/>
    <lineage>
        <taxon>Eukaryota</taxon>
        <taxon>Viridiplantae</taxon>
        <taxon>Streptophyta</taxon>
        <taxon>Embryophyta</taxon>
        <taxon>Tracheophyta</taxon>
        <taxon>Spermatophyta</taxon>
        <taxon>Magnoliopsida</taxon>
        <taxon>eudicotyledons</taxon>
        <taxon>Gunneridae</taxon>
        <taxon>Pentapetalae</taxon>
        <taxon>asterids</taxon>
        <taxon>lamiids</taxon>
        <taxon>Lamiales</taxon>
        <taxon>Orobanchaceae</taxon>
        <taxon>Orobanchaceae incertae sedis</taxon>
        <taxon>Phtheirospermum</taxon>
    </lineage>
</organism>
<comment type="caution">
    <text evidence="1">The sequence shown here is derived from an EMBL/GenBank/DDBJ whole genome shotgun (WGS) entry which is preliminary data.</text>
</comment>